<proteinExistence type="predicted"/>
<dbReference type="PROSITE" id="PS50222">
    <property type="entry name" value="EF_HAND_2"/>
    <property type="match status" value="1"/>
</dbReference>
<name>A0A3Q3KJ61_MONAL</name>
<dbReference type="PANTHER" id="PTHR11639">
    <property type="entry name" value="S100 CALCIUM-BINDING PROTEIN"/>
    <property type="match status" value="1"/>
</dbReference>
<dbReference type="Proteomes" id="UP000261600">
    <property type="component" value="Unplaced"/>
</dbReference>
<reference evidence="4" key="2">
    <citation type="submission" date="2025-09" db="UniProtKB">
        <authorList>
            <consortium name="Ensembl"/>
        </authorList>
    </citation>
    <scope>IDENTIFICATION</scope>
</reference>
<keyword evidence="2" id="KW-0106">Calcium</keyword>
<organism evidence="4 5">
    <name type="scientific">Monopterus albus</name>
    <name type="common">Swamp eel</name>
    <dbReference type="NCBI Taxonomy" id="43700"/>
    <lineage>
        <taxon>Eukaryota</taxon>
        <taxon>Metazoa</taxon>
        <taxon>Chordata</taxon>
        <taxon>Craniata</taxon>
        <taxon>Vertebrata</taxon>
        <taxon>Euteleostomi</taxon>
        <taxon>Actinopterygii</taxon>
        <taxon>Neopterygii</taxon>
        <taxon>Teleostei</taxon>
        <taxon>Neoteleostei</taxon>
        <taxon>Acanthomorphata</taxon>
        <taxon>Anabantaria</taxon>
        <taxon>Synbranchiformes</taxon>
        <taxon>Synbranchidae</taxon>
        <taxon>Monopterus</taxon>
    </lineage>
</organism>
<evidence type="ECO:0000256" key="1">
    <source>
        <dbReference type="ARBA" id="ARBA00022723"/>
    </source>
</evidence>
<accession>A0A3Q3KJ61</accession>
<dbReference type="STRING" id="43700.ENSMALP00000029771"/>
<keyword evidence="1" id="KW-0479">Metal-binding</keyword>
<dbReference type="InterPro" id="IPR018247">
    <property type="entry name" value="EF_Hand_1_Ca_BS"/>
</dbReference>
<dbReference type="SMART" id="SM01394">
    <property type="entry name" value="S_100"/>
    <property type="match status" value="1"/>
</dbReference>
<dbReference type="Ensembl" id="ENSMALT00000030301.1">
    <property type="protein sequence ID" value="ENSMALP00000029771.1"/>
    <property type="gene ID" value="ENSMALG00000020601.1"/>
</dbReference>
<protein>
    <recommendedName>
        <fullName evidence="3">EF-hand domain-containing protein</fullName>
    </recommendedName>
</protein>
<dbReference type="InterPro" id="IPR002048">
    <property type="entry name" value="EF_hand_dom"/>
</dbReference>
<dbReference type="GO" id="GO:0048306">
    <property type="term" value="F:calcium-dependent protein binding"/>
    <property type="evidence" value="ECO:0007669"/>
    <property type="project" value="TreeGrafter"/>
</dbReference>
<dbReference type="SUPFAM" id="SSF47473">
    <property type="entry name" value="EF-hand"/>
    <property type="match status" value="1"/>
</dbReference>
<dbReference type="InterPro" id="IPR013787">
    <property type="entry name" value="S100_Ca-bd_sub"/>
</dbReference>
<evidence type="ECO:0000313" key="5">
    <source>
        <dbReference type="Proteomes" id="UP000261600"/>
    </source>
</evidence>
<dbReference type="InterPro" id="IPR011992">
    <property type="entry name" value="EF-hand-dom_pair"/>
</dbReference>
<evidence type="ECO:0000259" key="3">
    <source>
        <dbReference type="PROSITE" id="PS50222"/>
    </source>
</evidence>
<evidence type="ECO:0000313" key="4">
    <source>
        <dbReference type="Ensembl" id="ENSMALP00000029771.1"/>
    </source>
</evidence>
<feature type="domain" description="EF-hand" evidence="3">
    <location>
        <begin position="51"/>
        <end position="86"/>
    </location>
</feature>
<dbReference type="AlphaFoldDB" id="A0A3Q3KJ61"/>
<evidence type="ECO:0000256" key="2">
    <source>
        <dbReference type="ARBA" id="ARBA00022837"/>
    </source>
</evidence>
<keyword evidence="5" id="KW-1185">Reference proteome</keyword>
<sequence length="97" mass="10616">MSQLMSAVCTMKKVFDQYAGKDGDPTTLSKKELGDLLRAELGFEEVSGKDIVLFEVNKFFAALDHDKSGTVDCTEYCTFVCTLAILMMDTKGGKGKC</sequence>
<dbReference type="Pfam" id="PF01023">
    <property type="entry name" value="S_100"/>
    <property type="match status" value="1"/>
</dbReference>
<dbReference type="GO" id="GO:0005737">
    <property type="term" value="C:cytoplasm"/>
    <property type="evidence" value="ECO:0007669"/>
    <property type="project" value="TreeGrafter"/>
</dbReference>
<reference evidence="4" key="1">
    <citation type="submission" date="2025-08" db="UniProtKB">
        <authorList>
            <consortium name="Ensembl"/>
        </authorList>
    </citation>
    <scope>IDENTIFICATION</scope>
</reference>
<dbReference type="GO" id="GO:0005509">
    <property type="term" value="F:calcium ion binding"/>
    <property type="evidence" value="ECO:0007669"/>
    <property type="project" value="InterPro"/>
</dbReference>
<dbReference type="PROSITE" id="PS00018">
    <property type="entry name" value="EF_HAND_1"/>
    <property type="match status" value="1"/>
</dbReference>
<dbReference type="PANTHER" id="PTHR11639:SF118">
    <property type="entry name" value="PROTEIN S100"/>
    <property type="match status" value="1"/>
</dbReference>
<dbReference type="Gene3D" id="1.10.238.10">
    <property type="entry name" value="EF-hand"/>
    <property type="match status" value="1"/>
</dbReference>